<dbReference type="Pfam" id="PF16036">
    <property type="entry name" value="Chalcone_3"/>
    <property type="match status" value="1"/>
</dbReference>
<evidence type="ECO:0000313" key="3">
    <source>
        <dbReference type="EMBL" id="MBB6580034.1"/>
    </source>
</evidence>
<keyword evidence="1" id="KW-0732">Signal</keyword>
<keyword evidence="4" id="KW-1185">Reference proteome</keyword>
<dbReference type="InterPro" id="IPR016087">
    <property type="entry name" value="Chalcone_isomerase"/>
</dbReference>
<reference evidence="3 4" key="1">
    <citation type="submission" date="2020-08" db="EMBL/GenBank/DDBJ databases">
        <title>Functional genomics of gut bacteria from endangered species of beetles.</title>
        <authorList>
            <person name="Carlos-Shanley C."/>
        </authorList>
    </citation>
    <scope>NUCLEOTIDE SEQUENCE [LARGE SCALE GENOMIC DNA]</scope>
    <source>
        <strain evidence="3 4">S00124</strain>
    </source>
</reference>
<comment type="caution">
    <text evidence="3">The sequence shown here is derived from an EMBL/GenBank/DDBJ whole genome shotgun (WGS) entry which is preliminary data.</text>
</comment>
<dbReference type="EMBL" id="JACHKZ010000050">
    <property type="protein sequence ID" value="MBB6580034.1"/>
    <property type="molecule type" value="Genomic_DNA"/>
</dbReference>
<feature type="chain" id="PRO_5047365859" description="Chalcone isomerase domain-containing protein" evidence="1">
    <location>
        <begin position="24"/>
        <end position="189"/>
    </location>
</feature>
<evidence type="ECO:0000313" key="4">
    <source>
        <dbReference type="Proteomes" id="UP000562492"/>
    </source>
</evidence>
<gene>
    <name evidence="3" type="ORF">HNP33_004160</name>
</gene>
<accession>A0ABR6RLI5</accession>
<feature type="domain" description="Chalcone isomerase" evidence="2">
    <location>
        <begin position="47"/>
        <end position="187"/>
    </location>
</feature>
<organism evidence="3 4">
    <name type="scientific">Comamonas odontotermitis</name>
    <dbReference type="NCBI Taxonomy" id="379895"/>
    <lineage>
        <taxon>Bacteria</taxon>
        <taxon>Pseudomonadati</taxon>
        <taxon>Pseudomonadota</taxon>
        <taxon>Betaproteobacteria</taxon>
        <taxon>Burkholderiales</taxon>
        <taxon>Comamonadaceae</taxon>
        <taxon>Comamonas</taxon>
    </lineage>
</organism>
<dbReference type="RefSeq" id="WP_184711696.1">
    <property type="nucleotide sequence ID" value="NZ_JACHKZ010000050.1"/>
</dbReference>
<dbReference type="Proteomes" id="UP000562492">
    <property type="component" value="Unassembled WGS sequence"/>
</dbReference>
<protein>
    <recommendedName>
        <fullName evidence="2">Chalcone isomerase domain-containing protein</fullName>
    </recommendedName>
</protein>
<evidence type="ECO:0000259" key="2">
    <source>
        <dbReference type="Pfam" id="PF16036"/>
    </source>
</evidence>
<name>A0ABR6RLI5_9BURK</name>
<feature type="signal peptide" evidence="1">
    <location>
        <begin position="1"/>
        <end position="23"/>
    </location>
</feature>
<sequence>MHDIRRRQALAWSASLLAPTLTAMTNDILAATPAAPIELSSTIPSARLLGSGVMRFFGLRVYEARLWAPSGFEPANYARQPFALELIYDRKLEGEAIAERSVAEMRRVGSFSEPQARQWLLMMKKAFPDVAAQDRLLGLTDGAGDVSFFHNGRETARIQDAEYARLFFGIWLSDQTSEPGLRAALLGKG</sequence>
<proteinExistence type="predicted"/>
<evidence type="ECO:0000256" key="1">
    <source>
        <dbReference type="SAM" id="SignalP"/>
    </source>
</evidence>